<dbReference type="SUPFAM" id="SSF54593">
    <property type="entry name" value="Glyoxalase/Bleomycin resistance protein/Dihydroxybiphenyl dioxygenase"/>
    <property type="match status" value="1"/>
</dbReference>
<reference evidence="3" key="1">
    <citation type="submission" date="2016-10" db="EMBL/GenBank/DDBJ databases">
        <authorList>
            <person name="Varghese N."/>
            <person name="Submissions S."/>
        </authorList>
    </citation>
    <scope>NUCLEOTIDE SEQUENCE [LARGE SCALE GENOMIC DNA]</scope>
    <source>
        <strain evidence="3">DSM 21368</strain>
    </source>
</reference>
<protein>
    <submittedName>
        <fullName evidence="2">Catechol 2,3-dioxygenase</fullName>
    </submittedName>
</protein>
<dbReference type="InterPro" id="IPR029068">
    <property type="entry name" value="Glyas_Bleomycin-R_OHBP_Dase"/>
</dbReference>
<feature type="domain" description="Glyoxalase-like" evidence="1">
    <location>
        <begin position="9"/>
        <end position="119"/>
    </location>
</feature>
<evidence type="ECO:0000259" key="1">
    <source>
        <dbReference type="Pfam" id="PF18029"/>
    </source>
</evidence>
<sequence>MTRLRLTTVNLSSPHPRELGEFYARLLGWEIARAEETDVYLRNPDGGVHLSIQLEHVYTPPVWPSTPGEQEMMIHLEIQVDDLTGGLEHALASGARLADWQPQDDVRVCLDPHGHPFCLWT</sequence>
<evidence type="ECO:0000313" key="3">
    <source>
        <dbReference type="Proteomes" id="UP000199220"/>
    </source>
</evidence>
<keyword evidence="2" id="KW-0560">Oxidoreductase</keyword>
<organism evidence="2 3">
    <name type="scientific">Ruania alba</name>
    <dbReference type="NCBI Taxonomy" id="648782"/>
    <lineage>
        <taxon>Bacteria</taxon>
        <taxon>Bacillati</taxon>
        <taxon>Actinomycetota</taxon>
        <taxon>Actinomycetes</taxon>
        <taxon>Micrococcales</taxon>
        <taxon>Ruaniaceae</taxon>
        <taxon>Ruania</taxon>
    </lineage>
</organism>
<dbReference type="InterPro" id="IPR041581">
    <property type="entry name" value="Glyoxalase_6"/>
</dbReference>
<dbReference type="PANTHER" id="PTHR35908:SF1">
    <property type="entry name" value="CONSERVED PROTEIN"/>
    <property type="match status" value="1"/>
</dbReference>
<accession>A0A1H5DUB7</accession>
<proteinExistence type="predicted"/>
<dbReference type="AlphaFoldDB" id="A0A1H5DUB7"/>
<keyword evidence="2" id="KW-0223">Dioxygenase</keyword>
<gene>
    <name evidence="2" type="ORF">SAMN04488554_0797</name>
</gene>
<dbReference type="Proteomes" id="UP000199220">
    <property type="component" value="Unassembled WGS sequence"/>
</dbReference>
<evidence type="ECO:0000313" key="2">
    <source>
        <dbReference type="EMBL" id="SED82485.1"/>
    </source>
</evidence>
<keyword evidence="3" id="KW-1185">Reference proteome</keyword>
<dbReference type="EMBL" id="FNTX01000001">
    <property type="protein sequence ID" value="SED82485.1"/>
    <property type="molecule type" value="Genomic_DNA"/>
</dbReference>
<dbReference type="RefSeq" id="WP_217632354.1">
    <property type="nucleotide sequence ID" value="NZ_FNTX01000001.1"/>
</dbReference>
<dbReference type="GO" id="GO:0051213">
    <property type="term" value="F:dioxygenase activity"/>
    <property type="evidence" value="ECO:0007669"/>
    <property type="project" value="UniProtKB-KW"/>
</dbReference>
<dbReference type="PANTHER" id="PTHR35908">
    <property type="entry name" value="HYPOTHETICAL FUSION PROTEIN"/>
    <property type="match status" value="1"/>
</dbReference>
<dbReference type="Gene3D" id="3.10.180.10">
    <property type="entry name" value="2,3-Dihydroxybiphenyl 1,2-Dioxygenase, domain 1"/>
    <property type="match status" value="1"/>
</dbReference>
<dbReference type="STRING" id="648782.SAMN04488554_0797"/>
<name>A0A1H5DUB7_9MICO</name>
<dbReference type="Pfam" id="PF18029">
    <property type="entry name" value="Glyoxalase_6"/>
    <property type="match status" value="1"/>
</dbReference>